<dbReference type="GeneID" id="20656205"/>
<keyword evidence="4" id="KW-1185">Reference proteome</keyword>
<gene>
    <name evidence="3" type="ORF">PHYSODRAFT_487787</name>
</gene>
<feature type="compositionally biased region" description="Low complexity" evidence="2">
    <location>
        <begin position="204"/>
        <end position="213"/>
    </location>
</feature>
<dbReference type="KEGG" id="psoj:PHYSODRAFT_487787"/>
<name>G4YSD0_PHYSP</name>
<accession>G4YSD0</accession>
<reference evidence="3 4" key="1">
    <citation type="journal article" date="2006" name="Science">
        <title>Phytophthora genome sequences uncover evolutionary origins and mechanisms of pathogenesis.</title>
        <authorList>
            <person name="Tyler B.M."/>
            <person name="Tripathy S."/>
            <person name="Zhang X."/>
            <person name="Dehal P."/>
            <person name="Jiang R.H."/>
            <person name="Aerts A."/>
            <person name="Arredondo F.D."/>
            <person name="Baxter L."/>
            <person name="Bensasson D."/>
            <person name="Beynon J.L."/>
            <person name="Chapman J."/>
            <person name="Damasceno C.M."/>
            <person name="Dorrance A.E."/>
            <person name="Dou D."/>
            <person name="Dickerman A.W."/>
            <person name="Dubchak I.L."/>
            <person name="Garbelotto M."/>
            <person name="Gijzen M."/>
            <person name="Gordon S.G."/>
            <person name="Govers F."/>
            <person name="Grunwald N.J."/>
            <person name="Huang W."/>
            <person name="Ivors K.L."/>
            <person name="Jones R.W."/>
            <person name="Kamoun S."/>
            <person name="Krampis K."/>
            <person name="Lamour K.H."/>
            <person name="Lee M.K."/>
            <person name="McDonald W.H."/>
            <person name="Medina M."/>
            <person name="Meijer H.J."/>
            <person name="Nordberg E.K."/>
            <person name="Maclean D.J."/>
            <person name="Ospina-Giraldo M.D."/>
            <person name="Morris P.F."/>
            <person name="Phuntumart V."/>
            <person name="Putnam N.H."/>
            <person name="Rash S."/>
            <person name="Rose J.K."/>
            <person name="Sakihama Y."/>
            <person name="Salamov A.A."/>
            <person name="Savidor A."/>
            <person name="Scheuring C.F."/>
            <person name="Smith B.M."/>
            <person name="Sobral B.W."/>
            <person name="Terry A."/>
            <person name="Torto-Alalibo T.A."/>
            <person name="Win J."/>
            <person name="Xu Z."/>
            <person name="Zhang H."/>
            <person name="Grigoriev I.V."/>
            <person name="Rokhsar D.S."/>
            <person name="Boore J.L."/>
        </authorList>
    </citation>
    <scope>NUCLEOTIDE SEQUENCE [LARGE SCALE GENOMIC DNA]</scope>
    <source>
        <strain evidence="3 4">P6497</strain>
    </source>
</reference>
<feature type="coiled-coil region" evidence="1">
    <location>
        <begin position="99"/>
        <end position="126"/>
    </location>
</feature>
<dbReference type="RefSeq" id="XP_009520649.1">
    <property type="nucleotide sequence ID" value="XM_009522354.1"/>
</dbReference>
<sequence length="299" mass="34196">MRRRKPPRYKGSSMQERRDFLGAYHTYFAALSAFRTEHNRPFVQPVGSCIEQGTKEIIARFTFAKHWQDVTEDEWVQYFLQAKHTAFEDYVALDVAMQKLSIDTKLAEAESRVNRLQANMYKVLEDHTMVDVMFDREQKKLGKYLVASLEPISFKKEIQRRIEQEQNKRYTSNVIEFSRWLTELLASFMVREKSIVPQVDDTKSGPGKPSSSPATGNQQGQGAARSVAAGQSNAAAATNPRKPKRRWPGLMCKSTEHLVKNCPQAQPGEAKRLVEEFWASRKNKSAPPSEAPVQMKRLV</sequence>
<protein>
    <submittedName>
        <fullName evidence="3">Uncharacterized protein</fullName>
    </submittedName>
</protein>
<feature type="region of interest" description="Disordered" evidence="2">
    <location>
        <begin position="280"/>
        <end position="299"/>
    </location>
</feature>
<feature type="region of interest" description="Disordered" evidence="2">
    <location>
        <begin position="197"/>
        <end position="252"/>
    </location>
</feature>
<evidence type="ECO:0000313" key="4">
    <source>
        <dbReference type="Proteomes" id="UP000002640"/>
    </source>
</evidence>
<evidence type="ECO:0000256" key="1">
    <source>
        <dbReference type="SAM" id="Coils"/>
    </source>
</evidence>
<dbReference type="AlphaFoldDB" id="G4YSD0"/>
<proteinExistence type="predicted"/>
<dbReference type="InParanoid" id="G4YSD0"/>
<dbReference type="Proteomes" id="UP000002640">
    <property type="component" value="Unassembled WGS sequence"/>
</dbReference>
<keyword evidence="1" id="KW-0175">Coiled coil</keyword>
<feature type="compositionally biased region" description="Low complexity" evidence="2">
    <location>
        <begin position="223"/>
        <end position="237"/>
    </location>
</feature>
<evidence type="ECO:0000313" key="3">
    <source>
        <dbReference type="EMBL" id="EGZ25361.1"/>
    </source>
</evidence>
<dbReference type="EMBL" id="JH159152">
    <property type="protein sequence ID" value="EGZ25361.1"/>
    <property type="molecule type" value="Genomic_DNA"/>
</dbReference>
<evidence type="ECO:0000256" key="2">
    <source>
        <dbReference type="SAM" id="MobiDB-lite"/>
    </source>
</evidence>
<organism evidence="3 4">
    <name type="scientific">Phytophthora sojae (strain P6497)</name>
    <name type="common">Soybean stem and root rot agent</name>
    <name type="synonym">Phytophthora megasperma f. sp. glycines</name>
    <dbReference type="NCBI Taxonomy" id="1094619"/>
    <lineage>
        <taxon>Eukaryota</taxon>
        <taxon>Sar</taxon>
        <taxon>Stramenopiles</taxon>
        <taxon>Oomycota</taxon>
        <taxon>Peronosporomycetes</taxon>
        <taxon>Peronosporales</taxon>
        <taxon>Peronosporaceae</taxon>
        <taxon>Phytophthora</taxon>
    </lineage>
</organism>